<proteinExistence type="predicted"/>
<gene>
    <name evidence="2" type="ORF">COCSADRAFT_243296</name>
</gene>
<keyword evidence="3" id="KW-1185">Reference proteome</keyword>
<dbReference type="AlphaFoldDB" id="M2QZH8"/>
<dbReference type="GeneID" id="19135049"/>
<dbReference type="eggNOG" id="ENOG502SQFB">
    <property type="taxonomic scope" value="Eukaryota"/>
</dbReference>
<keyword evidence="1" id="KW-0472">Membrane</keyword>
<name>M2QZH8_COCSN</name>
<dbReference type="RefSeq" id="XP_007703813.1">
    <property type="nucleotide sequence ID" value="XM_007705623.1"/>
</dbReference>
<accession>M2QZH8</accession>
<keyword evidence="1" id="KW-0812">Transmembrane</keyword>
<keyword evidence="1" id="KW-1133">Transmembrane helix</keyword>
<dbReference type="OMA" id="NFIWACI"/>
<feature type="transmembrane region" description="Helical" evidence="1">
    <location>
        <begin position="211"/>
        <end position="238"/>
    </location>
</feature>
<reference evidence="3" key="2">
    <citation type="journal article" date="2013" name="PLoS Genet.">
        <title>Comparative genome structure, secondary metabolite, and effector coding capacity across Cochliobolus pathogens.</title>
        <authorList>
            <person name="Condon B.J."/>
            <person name="Leng Y."/>
            <person name="Wu D."/>
            <person name="Bushley K.E."/>
            <person name="Ohm R.A."/>
            <person name="Otillar R."/>
            <person name="Martin J."/>
            <person name="Schackwitz W."/>
            <person name="Grimwood J."/>
            <person name="MohdZainudin N."/>
            <person name="Xue C."/>
            <person name="Wang R."/>
            <person name="Manning V.A."/>
            <person name="Dhillon B."/>
            <person name="Tu Z.J."/>
            <person name="Steffenson B.J."/>
            <person name="Salamov A."/>
            <person name="Sun H."/>
            <person name="Lowry S."/>
            <person name="LaButti K."/>
            <person name="Han J."/>
            <person name="Copeland A."/>
            <person name="Lindquist E."/>
            <person name="Barry K."/>
            <person name="Schmutz J."/>
            <person name="Baker S.E."/>
            <person name="Ciuffetti L.M."/>
            <person name="Grigoriev I.V."/>
            <person name="Zhong S."/>
            <person name="Turgeon B.G."/>
        </authorList>
    </citation>
    <scope>NUCLEOTIDE SEQUENCE [LARGE SCALE GENOMIC DNA]</scope>
    <source>
        <strain evidence="3">ND90Pr / ATCC 201652</strain>
    </source>
</reference>
<dbReference type="Proteomes" id="UP000016934">
    <property type="component" value="Unassembled WGS sequence"/>
</dbReference>
<dbReference type="STRING" id="665912.M2QZH8"/>
<dbReference type="HOGENOM" id="CLU_024133_1_0_1"/>
<protein>
    <submittedName>
        <fullName evidence="2">Uncharacterized protein</fullName>
    </submittedName>
</protein>
<feature type="transmembrane region" description="Helical" evidence="1">
    <location>
        <begin position="61"/>
        <end position="82"/>
    </location>
</feature>
<evidence type="ECO:0000313" key="2">
    <source>
        <dbReference type="EMBL" id="EMD60474.1"/>
    </source>
</evidence>
<evidence type="ECO:0000313" key="3">
    <source>
        <dbReference type="Proteomes" id="UP000016934"/>
    </source>
</evidence>
<evidence type="ECO:0000256" key="1">
    <source>
        <dbReference type="SAM" id="Phobius"/>
    </source>
</evidence>
<dbReference type="OrthoDB" id="3903561at2759"/>
<dbReference type="EMBL" id="KB445650">
    <property type="protein sequence ID" value="EMD60474.1"/>
    <property type="molecule type" value="Genomic_DNA"/>
</dbReference>
<reference evidence="2 3" key="1">
    <citation type="journal article" date="2012" name="PLoS Pathog.">
        <title>Diverse lifestyles and strategies of plant pathogenesis encoded in the genomes of eighteen Dothideomycetes fungi.</title>
        <authorList>
            <person name="Ohm R.A."/>
            <person name="Feau N."/>
            <person name="Henrissat B."/>
            <person name="Schoch C.L."/>
            <person name="Horwitz B.A."/>
            <person name="Barry K.W."/>
            <person name="Condon B.J."/>
            <person name="Copeland A.C."/>
            <person name="Dhillon B."/>
            <person name="Glaser F."/>
            <person name="Hesse C.N."/>
            <person name="Kosti I."/>
            <person name="LaButti K."/>
            <person name="Lindquist E.A."/>
            <person name="Lucas S."/>
            <person name="Salamov A.A."/>
            <person name="Bradshaw R.E."/>
            <person name="Ciuffetti L."/>
            <person name="Hamelin R.C."/>
            <person name="Kema G.H.J."/>
            <person name="Lawrence C."/>
            <person name="Scott J.A."/>
            <person name="Spatafora J.W."/>
            <person name="Turgeon B.G."/>
            <person name="de Wit P.J.G.M."/>
            <person name="Zhong S."/>
            <person name="Goodwin S.B."/>
            <person name="Grigoriev I.V."/>
        </authorList>
    </citation>
    <scope>NUCLEOTIDE SEQUENCE [LARGE SCALE GENOMIC DNA]</scope>
    <source>
        <strain evidence="3">ND90Pr / ATCC 201652</strain>
    </source>
</reference>
<feature type="transmembrane region" description="Helical" evidence="1">
    <location>
        <begin position="398"/>
        <end position="420"/>
    </location>
</feature>
<sequence length="509" mass="58252">MRPSAYISITSKDATDEQGRGAQTIEMQRLDDGTGSDIMQPKTETRKAGLREIWSSSPWKVILVALAALLASAIIVVLAAAAEMASQSYIMGRDCYPNGLWKEKPGATWRIMDSSYFFTPNLSFGAFTFTQVKVIDVAWDVIVGRGGQLLLGWVNYRVFNEWLVYHMEMHSTSYKLYAAVAFETTTMGTLGVLAKEFLAFGKRTRRRFFRWLAILSMLLSTLYVLSFPTLMAAMTGYITTYELYVENRDHNLIEWGKVRRVTNIIQDADRLGYEKPLIITETDTELRNAVKLYIEQFDPYTGRTPGTTVEGFTYSELYTDEPSKWVVEGTKKPEELPSPSLNITTYRTYPETIIPPPKWFGQVPVAFESRPTDIYSTSYLLEHGSCQPSETYQWGFSYIFLFMVSIFNFIWTCIMIGMWLDTRLSSRMYKSGRRPGLLRSIMDYSAAVRQELGTEAEYLEEDCLRKRLKQSGGALIVPNGELRISRMDTGESEMRERGWRRRLTKGSTF</sequence>
<dbReference type="KEGG" id="bsc:COCSADRAFT_243296"/>
<organism evidence="2 3">
    <name type="scientific">Cochliobolus sativus (strain ND90Pr / ATCC 201652)</name>
    <name type="common">Common root rot and spot blotch fungus</name>
    <name type="synonym">Bipolaris sorokiniana</name>
    <dbReference type="NCBI Taxonomy" id="665912"/>
    <lineage>
        <taxon>Eukaryota</taxon>
        <taxon>Fungi</taxon>
        <taxon>Dikarya</taxon>
        <taxon>Ascomycota</taxon>
        <taxon>Pezizomycotina</taxon>
        <taxon>Dothideomycetes</taxon>
        <taxon>Pleosporomycetidae</taxon>
        <taxon>Pleosporales</taxon>
        <taxon>Pleosporineae</taxon>
        <taxon>Pleosporaceae</taxon>
        <taxon>Bipolaris</taxon>
    </lineage>
</organism>